<keyword evidence="5" id="KW-0732">Signal</keyword>
<evidence type="ECO:0000313" key="8">
    <source>
        <dbReference type="Proteomes" id="UP000054321"/>
    </source>
</evidence>
<dbReference type="InterPro" id="IPR001969">
    <property type="entry name" value="Aspartic_peptidase_AS"/>
</dbReference>
<name>A0A0C3GR78_OIDMZ</name>
<evidence type="ECO:0000256" key="5">
    <source>
        <dbReference type="SAM" id="SignalP"/>
    </source>
</evidence>
<sequence length="445" mass="47846">MYTRLILILSLLVSAIESANITPKRFSIPARRLGNGLRQRDENEAGADATNHVVVDFTFGGQQIPVALDSGSTFTYVASTLDTNMGDTFSLPTLYNPNISSTYHDENDPSDAFDCGGQSVVCFMGVDDVAAAGLTAKGMAFGVATHLEGVFDSGQAATMGFGRQANDPSSWLPRDQTFWLRIGNSLEMPYLFTVNIYQDQNGTFDFGFIDTTKYTGEIAFVPMDTTQTNWNFKMNGFAIGNGSVQTVDEFVGVVDTGGPNMGLPSYIVKPYFDSFGGSPSPGNSHDYPCSAYPPPDLTLYLETGGKLVLNSTFLVDPPDGSQGTCNGRVDDSEQTAYNIGACVLDQKFVVYDHANARIGFADKRRDGQLEGVLPGNATASSSSSTATSVPSSTIVSPEKSTATSVAPAGTTTAHSRGNRTLDIQSEVLLRYVYYLFFSYIMCYSL</sequence>
<dbReference type="PROSITE" id="PS51767">
    <property type="entry name" value="PEPTIDASE_A1"/>
    <property type="match status" value="1"/>
</dbReference>
<dbReference type="AlphaFoldDB" id="A0A0C3GR78"/>
<keyword evidence="8" id="KW-1185">Reference proteome</keyword>
<evidence type="ECO:0000256" key="3">
    <source>
        <dbReference type="PIRSR" id="PIRSR601461-1"/>
    </source>
</evidence>
<protein>
    <recommendedName>
        <fullName evidence="6">Peptidase A1 domain-containing protein</fullName>
    </recommendedName>
</protein>
<dbReference type="PANTHER" id="PTHR47966">
    <property type="entry name" value="BETA-SITE APP-CLEAVING ENZYME, ISOFORM A-RELATED"/>
    <property type="match status" value="1"/>
</dbReference>
<dbReference type="Pfam" id="PF00026">
    <property type="entry name" value="Asp"/>
    <property type="match status" value="1"/>
</dbReference>
<evidence type="ECO:0000259" key="6">
    <source>
        <dbReference type="PROSITE" id="PS51767"/>
    </source>
</evidence>
<keyword evidence="2" id="KW-0064">Aspartyl protease</keyword>
<gene>
    <name evidence="7" type="ORF">OIDMADRAFT_56893</name>
</gene>
<keyword evidence="2" id="KW-0645">Protease</keyword>
<feature type="domain" description="Peptidase A1" evidence="6">
    <location>
        <begin position="53"/>
        <end position="361"/>
    </location>
</feature>
<evidence type="ECO:0000256" key="1">
    <source>
        <dbReference type="ARBA" id="ARBA00007447"/>
    </source>
</evidence>
<dbReference type="HOGENOM" id="CLU_013253_3_2_1"/>
<reference evidence="7 8" key="1">
    <citation type="submission" date="2014-04" db="EMBL/GenBank/DDBJ databases">
        <authorList>
            <consortium name="DOE Joint Genome Institute"/>
            <person name="Kuo A."/>
            <person name="Martino E."/>
            <person name="Perotto S."/>
            <person name="Kohler A."/>
            <person name="Nagy L.G."/>
            <person name="Floudas D."/>
            <person name="Copeland A."/>
            <person name="Barry K.W."/>
            <person name="Cichocki N."/>
            <person name="Veneault-Fourrey C."/>
            <person name="LaButti K."/>
            <person name="Lindquist E.A."/>
            <person name="Lipzen A."/>
            <person name="Lundell T."/>
            <person name="Morin E."/>
            <person name="Murat C."/>
            <person name="Sun H."/>
            <person name="Tunlid A."/>
            <person name="Henrissat B."/>
            <person name="Grigoriev I.V."/>
            <person name="Hibbett D.S."/>
            <person name="Martin F."/>
            <person name="Nordberg H.P."/>
            <person name="Cantor M.N."/>
            <person name="Hua S.X."/>
        </authorList>
    </citation>
    <scope>NUCLEOTIDE SEQUENCE [LARGE SCALE GENOMIC DNA]</scope>
    <source>
        <strain evidence="7 8">Zn</strain>
    </source>
</reference>
<dbReference type="PANTHER" id="PTHR47966:SF51">
    <property type="entry name" value="BETA-SITE APP-CLEAVING ENZYME, ISOFORM A-RELATED"/>
    <property type="match status" value="1"/>
</dbReference>
<dbReference type="InterPro" id="IPR021109">
    <property type="entry name" value="Peptidase_aspartic_dom_sf"/>
</dbReference>
<evidence type="ECO:0000256" key="4">
    <source>
        <dbReference type="SAM" id="MobiDB-lite"/>
    </source>
</evidence>
<dbReference type="InParanoid" id="A0A0C3GR78"/>
<feature type="compositionally biased region" description="Polar residues" evidence="4">
    <location>
        <begin position="398"/>
        <end position="415"/>
    </location>
</feature>
<evidence type="ECO:0000256" key="2">
    <source>
        <dbReference type="ARBA" id="ARBA00022750"/>
    </source>
</evidence>
<dbReference type="Proteomes" id="UP000054321">
    <property type="component" value="Unassembled WGS sequence"/>
</dbReference>
<dbReference type="PROSITE" id="PS00141">
    <property type="entry name" value="ASP_PROTEASE"/>
    <property type="match status" value="1"/>
</dbReference>
<dbReference type="InterPro" id="IPR001461">
    <property type="entry name" value="Aspartic_peptidase_A1"/>
</dbReference>
<accession>A0A0C3GR78</accession>
<dbReference type="SUPFAM" id="SSF50630">
    <property type="entry name" value="Acid proteases"/>
    <property type="match status" value="1"/>
</dbReference>
<dbReference type="GO" id="GO:0004190">
    <property type="term" value="F:aspartic-type endopeptidase activity"/>
    <property type="evidence" value="ECO:0007669"/>
    <property type="project" value="UniProtKB-KW"/>
</dbReference>
<dbReference type="OrthoDB" id="771136at2759"/>
<dbReference type="GO" id="GO:0006508">
    <property type="term" value="P:proteolysis"/>
    <property type="evidence" value="ECO:0007669"/>
    <property type="project" value="InterPro"/>
</dbReference>
<dbReference type="InterPro" id="IPR033121">
    <property type="entry name" value="PEPTIDASE_A1"/>
</dbReference>
<feature type="chain" id="PRO_5002177816" description="Peptidase A1 domain-containing protein" evidence="5">
    <location>
        <begin position="19"/>
        <end position="445"/>
    </location>
</feature>
<proteinExistence type="inferred from homology"/>
<keyword evidence="2" id="KW-0378">Hydrolase</keyword>
<organism evidence="7 8">
    <name type="scientific">Oidiodendron maius (strain Zn)</name>
    <dbReference type="NCBI Taxonomy" id="913774"/>
    <lineage>
        <taxon>Eukaryota</taxon>
        <taxon>Fungi</taxon>
        <taxon>Dikarya</taxon>
        <taxon>Ascomycota</taxon>
        <taxon>Pezizomycotina</taxon>
        <taxon>Leotiomycetes</taxon>
        <taxon>Leotiomycetes incertae sedis</taxon>
        <taxon>Myxotrichaceae</taxon>
        <taxon>Oidiodendron</taxon>
    </lineage>
</organism>
<feature type="active site" evidence="3">
    <location>
        <position position="255"/>
    </location>
</feature>
<feature type="signal peptide" evidence="5">
    <location>
        <begin position="1"/>
        <end position="18"/>
    </location>
</feature>
<dbReference type="EMBL" id="KN832880">
    <property type="protein sequence ID" value="KIM98545.1"/>
    <property type="molecule type" value="Genomic_DNA"/>
</dbReference>
<evidence type="ECO:0000313" key="7">
    <source>
        <dbReference type="EMBL" id="KIM98545.1"/>
    </source>
</evidence>
<feature type="compositionally biased region" description="Low complexity" evidence="4">
    <location>
        <begin position="378"/>
        <end position="397"/>
    </location>
</feature>
<dbReference type="Gene3D" id="2.40.70.10">
    <property type="entry name" value="Acid Proteases"/>
    <property type="match status" value="2"/>
</dbReference>
<feature type="active site" evidence="3">
    <location>
        <position position="69"/>
    </location>
</feature>
<feature type="region of interest" description="Disordered" evidence="4">
    <location>
        <begin position="371"/>
        <end position="416"/>
    </location>
</feature>
<dbReference type="STRING" id="913774.A0A0C3GR78"/>
<comment type="similarity">
    <text evidence="1">Belongs to the peptidase A1 family.</text>
</comment>
<reference evidence="8" key="2">
    <citation type="submission" date="2015-01" db="EMBL/GenBank/DDBJ databases">
        <title>Evolutionary Origins and Diversification of the Mycorrhizal Mutualists.</title>
        <authorList>
            <consortium name="DOE Joint Genome Institute"/>
            <consortium name="Mycorrhizal Genomics Consortium"/>
            <person name="Kohler A."/>
            <person name="Kuo A."/>
            <person name="Nagy L.G."/>
            <person name="Floudas D."/>
            <person name="Copeland A."/>
            <person name="Barry K.W."/>
            <person name="Cichocki N."/>
            <person name="Veneault-Fourrey C."/>
            <person name="LaButti K."/>
            <person name="Lindquist E.A."/>
            <person name="Lipzen A."/>
            <person name="Lundell T."/>
            <person name="Morin E."/>
            <person name="Murat C."/>
            <person name="Riley R."/>
            <person name="Ohm R."/>
            <person name="Sun H."/>
            <person name="Tunlid A."/>
            <person name="Henrissat B."/>
            <person name="Grigoriev I.V."/>
            <person name="Hibbett D.S."/>
            <person name="Martin F."/>
        </authorList>
    </citation>
    <scope>NUCLEOTIDE SEQUENCE [LARGE SCALE GENOMIC DNA]</scope>
    <source>
        <strain evidence="8">Zn</strain>
    </source>
</reference>